<accession>A0A5A7U7J4</accession>
<feature type="compositionally biased region" description="Low complexity" evidence="1">
    <location>
        <begin position="144"/>
        <end position="155"/>
    </location>
</feature>
<feature type="region of interest" description="Disordered" evidence="1">
    <location>
        <begin position="125"/>
        <end position="187"/>
    </location>
</feature>
<dbReference type="CDD" id="cd09272">
    <property type="entry name" value="RNase_HI_RT_Ty1"/>
    <property type="match status" value="1"/>
</dbReference>
<evidence type="ECO:0000313" key="4">
    <source>
        <dbReference type="Proteomes" id="UP000321393"/>
    </source>
</evidence>
<reference evidence="3 4" key="1">
    <citation type="submission" date="2019-08" db="EMBL/GenBank/DDBJ databases">
        <title>Draft genome sequences of two oriental melons (Cucumis melo L. var makuwa).</title>
        <authorList>
            <person name="Kwon S.-Y."/>
        </authorList>
    </citation>
    <scope>NUCLEOTIDE SEQUENCE [LARGE SCALE GENOMIC DNA]</scope>
    <source>
        <strain evidence="4">cv. SW 3</strain>
        <tissue evidence="3">Leaf</tissue>
    </source>
</reference>
<dbReference type="EMBL" id="SSTE01011930">
    <property type="protein sequence ID" value="KAA0050146.1"/>
    <property type="molecule type" value="Genomic_DNA"/>
</dbReference>
<feature type="domain" description="Reverse transcriptase Ty1/copia-type" evidence="2">
    <location>
        <begin position="398"/>
        <end position="495"/>
    </location>
</feature>
<name>A0A5A7U7J4_CUCMM</name>
<dbReference type="Pfam" id="PF07727">
    <property type="entry name" value="RVT_2"/>
    <property type="match status" value="2"/>
</dbReference>
<proteinExistence type="predicted"/>
<organism evidence="3 4">
    <name type="scientific">Cucumis melo var. makuwa</name>
    <name type="common">Oriental melon</name>
    <dbReference type="NCBI Taxonomy" id="1194695"/>
    <lineage>
        <taxon>Eukaryota</taxon>
        <taxon>Viridiplantae</taxon>
        <taxon>Streptophyta</taxon>
        <taxon>Embryophyta</taxon>
        <taxon>Tracheophyta</taxon>
        <taxon>Spermatophyta</taxon>
        <taxon>Magnoliopsida</taxon>
        <taxon>eudicotyledons</taxon>
        <taxon>Gunneridae</taxon>
        <taxon>Pentapetalae</taxon>
        <taxon>rosids</taxon>
        <taxon>fabids</taxon>
        <taxon>Cucurbitales</taxon>
        <taxon>Cucurbitaceae</taxon>
        <taxon>Benincaseae</taxon>
        <taxon>Cucumis</taxon>
    </lineage>
</organism>
<sequence>MTISRPSSHYLNKRHSIILCPCPRCRSALYTIKKTPSESIDKYTSRIKALVDKLAATSVSLEDEEILVHTLNGLLAAFNAFRTSIRTRNDNISLEELHTLFISEETTMAKTSAIEAIPTAMAAFHPPQHHDSRGRGRRFHSTGNPNFNSSPNSSNRGTNFASGSRGLGSNNNFGTQPNHFRPNYNNHDRFLPPSHFTSVHPNQRGIIGSSPSYGPSFRPETNFGYNGRIFCQICHKQGHGALDCYNRMNFSYQGRHPPSQLAAMTVNSMNSQISGENTNNFWLPDSGCNVHMTNELANLNLSNNYNGEETVTVENSQPLNIENTGSVDTGNKINATTINLPDPPPPRNTHAMQTRAKSCIFKPKAFHITTASQLPHHIQKPPNIQNGELRCMRNSMLFKHKARLVAKGYHQVQGFDFDETFSPVVKKPTICIILALAAQYNWSLTQLDVKNAFLHGILQETVYVAQPTGFQDKTCPNHVCLLHKSLYGLQKVPHACRILSHLLLYVDDIIVTGPDYLYISVFKNQLALEFKISDLGPLKYFLGLEIQSSIDGIFVNQAKYLNDLLHTSGMTSAKSCITPMSTSLDLYTIAPPFNDPSLYRRLVGSLQCLTFTRSDIAFSVNRVSQFMHKPTVIHFLAVKRILRYLRGTPTLGIKFEKVRFLYKFCDFDWAGDTSDRRSTSGFIAFFGSNPISWSSKKKSTVSRSCIEAEYRSLATTTADLYWIRQLLCDLHVPLKTSPTLWCDNVFAISLAHNPVFHARHQTH</sequence>
<dbReference type="Proteomes" id="UP000321393">
    <property type="component" value="Unassembled WGS sequence"/>
</dbReference>
<evidence type="ECO:0000259" key="2">
    <source>
        <dbReference type="Pfam" id="PF07727"/>
    </source>
</evidence>
<gene>
    <name evidence="3" type="ORF">E6C27_scaffold675G001750</name>
</gene>
<dbReference type="SUPFAM" id="SSF56672">
    <property type="entry name" value="DNA/RNA polymerases"/>
    <property type="match status" value="1"/>
</dbReference>
<dbReference type="Pfam" id="PF14223">
    <property type="entry name" value="Retrotran_gag_2"/>
    <property type="match status" value="1"/>
</dbReference>
<dbReference type="OrthoDB" id="414945at2759"/>
<evidence type="ECO:0000256" key="1">
    <source>
        <dbReference type="SAM" id="MobiDB-lite"/>
    </source>
</evidence>
<feature type="compositionally biased region" description="Polar residues" evidence="1">
    <location>
        <begin position="156"/>
        <end position="178"/>
    </location>
</feature>
<dbReference type="PANTHER" id="PTHR11439:SF524">
    <property type="entry name" value="RNA-DIRECTED DNA POLYMERASE, PROTEIN KINASE RLK-PELLE-DLSV FAMILY"/>
    <property type="match status" value="1"/>
</dbReference>
<dbReference type="InterPro" id="IPR043502">
    <property type="entry name" value="DNA/RNA_pol_sf"/>
</dbReference>
<feature type="domain" description="Reverse transcriptase Ty1/copia-type" evidence="2">
    <location>
        <begin position="504"/>
        <end position="581"/>
    </location>
</feature>
<dbReference type="PANTHER" id="PTHR11439">
    <property type="entry name" value="GAG-POL-RELATED RETROTRANSPOSON"/>
    <property type="match status" value="1"/>
</dbReference>
<comment type="caution">
    <text evidence="3">The sequence shown here is derived from an EMBL/GenBank/DDBJ whole genome shotgun (WGS) entry which is preliminary data.</text>
</comment>
<dbReference type="InterPro" id="IPR013103">
    <property type="entry name" value="RVT_2"/>
</dbReference>
<dbReference type="AlphaFoldDB" id="A0A5A7U7J4"/>
<evidence type="ECO:0000313" key="3">
    <source>
        <dbReference type="EMBL" id="KAA0050146.1"/>
    </source>
</evidence>
<protein>
    <submittedName>
        <fullName evidence="3">Mitochondrial protein</fullName>
    </submittedName>
</protein>